<reference evidence="5" key="2">
    <citation type="journal article" date="2021" name="PeerJ">
        <title>Extensive microbial diversity within the chicken gut microbiome revealed by metagenomics and culture.</title>
        <authorList>
            <person name="Gilroy R."/>
            <person name="Ravi A."/>
            <person name="Getino M."/>
            <person name="Pursley I."/>
            <person name="Horton D.L."/>
            <person name="Alikhan N.F."/>
            <person name="Baker D."/>
            <person name="Gharbi K."/>
            <person name="Hall N."/>
            <person name="Watson M."/>
            <person name="Adriaenssens E.M."/>
            <person name="Foster-Nyarko E."/>
            <person name="Jarju S."/>
            <person name="Secka A."/>
            <person name="Antonio M."/>
            <person name="Oren A."/>
            <person name="Chaudhuri R.R."/>
            <person name="La Ragione R."/>
            <person name="Hildebrand F."/>
            <person name="Pallen M.J."/>
        </authorList>
    </citation>
    <scope>NUCLEOTIDE SEQUENCE</scope>
    <source>
        <strain evidence="5">ChiSxjej1B13-7041</strain>
    </source>
</reference>
<dbReference type="AlphaFoldDB" id="A0A9D1EK18"/>
<dbReference type="Gene3D" id="3.40.50.2300">
    <property type="match status" value="2"/>
</dbReference>
<dbReference type="CDD" id="cd01392">
    <property type="entry name" value="HTH_LacI"/>
    <property type="match status" value="1"/>
</dbReference>
<reference evidence="5" key="1">
    <citation type="submission" date="2020-10" db="EMBL/GenBank/DDBJ databases">
        <authorList>
            <person name="Gilroy R."/>
        </authorList>
    </citation>
    <scope>NUCLEOTIDE SEQUENCE</scope>
    <source>
        <strain evidence="5">ChiSxjej1B13-7041</strain>
    </source>
</reference>
<dbReference type="Proteomes" id="UP000886841">
    <property type="component" value="Unassembled WGS sequence"/>
</dbReference>
<name>A0A9D1EK18_9FIRM</name>
<accession>A0A9D1EK18</accession>
<evidence type="ECO:0000256" key="1">
    <source>
        <dbReference type="ARBA" id="ARBA00023015"/>
    </source>
</evidence>
<keyword evidence="3" id="KW-0804">Transcription</keyword>
<dbReference type="Pfam" id="PF00356">
    <property type="entry name" value="LacI"/>
    <property type="match status" value="1"/>
</dbReference>
<dbReference type="InterPro" id="IPR028082">
    <property type="entry name" value="Peripla_BP_I"/>
</dbReference>
<keyword evidence="2 5" id="KW-0238">DNA-binding</keyword>
<dbReference type="SMART" id="SM00354">
    <property type="entry name" value="HTH_LACI"/>
    <property type="match status" value="1"/>
</dbReference>
<dbReference type="InterPro" id="IPR000843">
    <property type="entry name" value="HTH_LacI"/>
</dbReference>
<evidence type="ECO:0000313" key="6">
    <source>
        <dbReference type="Proteomes" id="UP000886841"/>
    </source>
</evidence>
<evidence type="ECO:0000256" key="3">
    <source>
        <dbReference type="ARBA" id="ARBA00023163"/>
    </source>
</evidence>
<dbReference type="InterPro" id="IPR046335">
    <property type="entry name" value="LacI/GalR-like_sensor"/>
</dbReference>
<organism evidence="5 6">
    <name type="scientific">Candidatus Egerieimonas intestinavium</name>
    <dbReference type="NCBI Taxonomy" id="2840777"/>
    <lineage>
        <taxon>Bacteria</taxon>
        <taxon>Bacillati</taxon>
        <taxon>Bacillota</taxon>
        <taxon>Clostridia</taxon>
        <taxon>Lachnospirales</taxon>
        <taxon>Lachnospiraceae</taxon>
        <taxon>Lachnospiraceae incertae sedis</taxon>
        <taxon>Candidatus Egerieimonas</taxon>
    </lineage>
</organism>
<proteinExistence type="predicted"/>
<evidence type="ECO:0000256" key="2">
    <source>
        <dbReference type="ARBA" id="ARBA00023125"/>
    </source>
</evidence>
<dbReference type="PANTHER" id="PTHR30146">
    <property type="entry name" value="LACI-RELATED TRANSCRIPTIONAL REPRESSOR"/>
    <property type="match status" value="1"/>
</dbReference>
<evidence type="ECO:0000259" key="4">
    <source>
        <dbReference type="PROSITE" id="PS50932"/>
    </source>
</evidence>
<comment type="caution">
    <text evidence="5">The sequence shown here is derived from an EMBL/GenBank/DDBJ whole genome shotgun (WGS) entry which is preliminary data.</text>
</comment>
<feature type="domain" description="HTH lacI-type" evidence="4">
    <location>
        <begin position="9"/>
        <end position="63"/>
    </location>
</feature>
<dbReference type="SUPFAM" id="SSF47413">
    <property type="entry name" value="lambda repressor-like DNA-binding domains"/>
    <property type="match status" value="1"/>
</dbReference>
<evidence type="ECO:0000313" key="5">
    <source>
        <dbReference type="EMBL" id="HIR93455.1"/>
    </source>
</evidence>
<dbReference type="EMBL" id="DVHU01000078">
    <property type="protein sequence ID" value="HIR93455.1"/>
    <property type="molecule type" value="Genomic_DNA"/>
</dbReference>
<gene>
    <name evidence="5" type="ORF">IAB98_08575</name>
</gene>
<dbReference type="SUPFAM" id="SSF53822">
    <property type="entry name" value="Periplasmic binding protein-like I"/>
    <property type="match status" value="1"/>
</dbReference>
<keyword evidence="1" id="KW-0805">Transcription regulation</keyword>
<dbReference type="CDD" id="cd06267">
    <property type="entry name" value="PBP1_LacI_sugar_binding-like"/>
    <property type="match status" value="1"/>
</dbReference>
<dbReference type="InterPro" id="IPR010982">
    <property type="entry name" value="Lambda_DNA-bd_dom_sf"/>
</dbReference>
<dbReference type="GO" id="GO:0000976">
    <property type="term" value="F:transcription cis-regulatory region binding"/>
    <property type="evidence" value="ECO:0007669"/>
    <property type="project" value="TreeGrafter"/>
</dbReference>
<protein>
    <submittedName>
        <fullName evidence="5">LacI family DNA-binding transcriptional regulator</fullName>
    </submittedName>
</protein>
<dbReference type="PANTHER" id="PTHR30146:SF109">
    <property type="entry name" value="HTH-TYPE TRANSCRIPTIONAL REGULATOR GALS"/>
    <property type="match status" value="1"/>
</dbReference>
<dbReference type="Gene3D" id="1.10.260.40">
    <property type="entry name" value="lambda repressor-like DNA-binding domains"/>
    <property type="match status" value="1"/>
</dbReference>
<sequence length="336" mass="37595">MEEKTRKTVTRNDVAKLAGVSPAVVSYVLNNSKYVSEERRTAVLRAVEELGYQPNIMARGLKTKKSMLVAFVCDNLRNDWLEGAEELLFRNGYYVSHCYSKPGPDFINMLLMRQFDGVFMMSNLFSTDQLNQLAAHGIPVILYKTREYGDLDPRIVTLAPSYFDAVSKSVHYLAMKGHRKIAMIPPLRYKTKGLGGDDFRIKAYEKAMQESGLTLREELVCTRTETMDAIKASVFDMLVCGSKENRPTAIIAGDDYLAINLMHYIKQLGLSIPEDMALVGADNTFLASAVTPGLTTVDFSKERFSAKLAEMMTQMMEGTIPESVFLDVSIVVRESA</sequence>
<dbReference type="PROSITE" id="PS50932">
    <property type="entry name" value="HTH_LACI_2"/>
    <property type="match status" value="1"/>
</dbReference>
<dbReference type="GO" id="GO:0003700">
    <property type="term" value="F:DNA-binding transcription factor activity"/>
    <property type="evidence" value="ECO:0007669"/>
    <property type="project" value="TreeGrafter"/>
</dbReference>
<dbReference type="Pfam" id="PF13377">
    <property type="entry name" value="Peripla_BP_3"/>
    <property type="match status" value="1"/>
</dbReference>